<proteinExistence type="predicted"/>
<dbReference type="NCBIfam" id="TIGR00765">
    <property type="entry name" value="yihY_not_rbn"/>
    <property type="match status" value="1"/>
</dbReference>
<dbReference type="Pfam" id="PF03631">
    <property type="entry name" value="Virul_fac_BrkB"/>
    <property type="match status" value="1"/>
</dbReference>
<dbReference type="PIRSF" id="PIRSF035875">
    <property type="entry name" value="RNase_BN"/>
    <property type="match status" value="1"/>
</dbReference>
<dbReference type="PANTHER" id="PTHR30213">
    <property type="entry name" value="INNER MEMBRANE PROTEIN YHJD"/>
    <property type="match status" value="1"/>
</dbReference>
<protein>
    <recommendedName>
        <fullName evidence="10">YihY/virulence factor BrkB family protein</fullName>
    </recommendedName>
</protein>
<sequence length="327" mass="35817">MRVGYSKKANLMRKRLTTTWELTKQTFKKFIDDNPLDYAAIIGFYTIFSLPAVLIITIRIAGAAFGQEAVRGEVVRQVGGIVGRNSAAQVQSIIENASQSEASTIGTVVGVLVMAFSATTVFVALQDSLNAIWKVKAKVEKGFMKLVIGRLLSLALVVSFGFLLLVSLSIDVLLGLFYDYLRQELSGIAVYLVTIGNMLVSIAIATVIFAAIFKVLPDARIRWANVWVGAVVTAILFTLGKFVLNIYFQHDPLADTYGAAGSLVLILVWVYYTSIIFLLGAEFTQVYSEAHDRGVRASDTAVKVEKQEIEQDQDTGKVEVKRDSGLN</sequence>
<evidence type="ECO:0000256" key="6">
    <source>
        <dbReference type="SAM" id="MobiDB-lite"/>
    </source>
</evidence>
<name>A0ABQ1WFZ7_9BACT</name>
<evidence type="ECO:0000256" key="1">
    <source>
        <dbReference type="ARBA" id="ARBA00004651"/>
    </source>
</evidence>
<feature type="transmembrane region" description="Helical" evidence="7">
    <location>
        <begin position="188"/>
        <end position="213"/>
    </location>
</feature>
<gene>
    <name evidence="8" type="ORF">GCM10011323_33390</name>
</gene>
<evidence type="ECO:0000256" key="5">
    <source>
        <dbReference type="ARBA" id="ARBA00023136"/>
    </source>
</evidence>
<dbReference type="Proteomes" id="UP000634043">
    <property type="component" value="Unassembled WGS sequence"/>
</dbReference>
<feature type="transmembrane region" description="Helical" evidence="7">
    <location>
        <begin position="260"/>
        <end position="281"/>
    </location>
</feature>
<dbReference type="InterPro" id="IPR017039">
    <property type="entry name" value="Virul_fac_BrkB"/>
</dbReference>
<feature type="transmembrane region" description="Helical" evidence="7">
    <location>
        <begin position="105"/>
        <end position="125"/>
    </location>
</feature>
<reference evidence="9" key="1">
    <citation type="journal article" date="2019" name="Int. J. Syst. Evol. Microbiol.">
        <title>The Global Catalogue of Microorganisms (GCM) 10K type strain sequencing project: providing services to taxonomists for standard genome sequencing and annotation.</title>
        <authorList>
            <consortium name="The Broad Institute Genomics Platform"/>
            <consortium name="The Broad Institute Genome Sequencing Center for Infectious Disease"/>
            <person name="Wu L."/>
            <person name="Ma J."/>
        </authorList>
    </citation>
    <scope>NUCLEOTIDE SEQUENCE [LARGE SCALE GENOMIC DNA]</scope>
    <source>
        <strain evidence="9">CGMCC 1.12749</strain>
    </source>
</reference>
<keyword evidence="3 7" id="KW-0812">Transmembrane</keyword>
<feature type="transmembrane region" description="Helical" evidence="7">
    <location>
        <begin position="146"/>
        <end position="168"/>
    </location>
</feature>
<comment type="caution">
    <text evidence="8">The sequence shown here is derived from an EMBL/GenBank/DDBJ whole genome shotgun (WGS) entry which is preliminary data.</text>
</comment>
<evidence type="ECO:0000256" key="4">
    <source>
        <dbReference type="ARBA" id="ARBA00022989"/>
    </source>
</evidence>
<evidence type="ECO:0000313" key="9">
    <source>
        <dbReference type="Proteomes" id="UP000634043"/>
    </source>
</evidence>
<comment type="subcellular location">
    <subcellularLocation>
        <location evidence="1">Cell membrane</location>
        <topology evidence="1">Multi-pass membrane protein</topology>
    </subcellularLocation>
</comment>
<keyword evidence="9" id="KW-1185">Reference proteome</keyword>
<evidence type="ECO:0000256" key="2">
    <source>
        <dbReference type="ARBA" id="ARBA00022475"/>
    </source>
</evidence>
<evidence type="ECO:0000313" key="8">
    <source>
        <dbReference type="EMBL" id="GGG27177.1"/>
    </source>
</evidence>
<feature type="transmembrane region" description="Helical" evidence="7">
    <location>
        <begin position="38"/>
        <end position="61"/>
    </location>
</feature>
<feature type="region of interest" description="Disordered" evidence="6">
    <location>
        <begin position="306"/>
        <end position="327"/>
    </location>
</feature>
<keyword evidence="4 7" id="KW-1133">Transmembrane helix</keyword>
<accession>A0ABQ1WFZ7</accession>
<dbReference type="PANTHER" id="PTHR30213:SF1">
    <property type="entry name" value="INNER MEMBRANE PROTEIN YHJD"/>
    <property type="match status" value="1"/>
</dbReference>
<dbReference type="EMBL" id="BMFP01000007">
    <property type="protein sequence ID" value="GGG27177.1"/>
    <property type="molecule type" value="Genomic_DNA"/>
</dbReference>
<keyword evidence="5 7" id="KW-0472">Membrane</keyword>
<feature type="transmembrane region" description="Helical" evidence="7">
    <location>
        <begin position="225"/>
        <end position="248"/>
    </location>
</feature>
<evidence type="ECO:0008006" key="10">
    <source>
        <dbReference type="Google" id="ProtNLM"/>
    </source>
</evidence>
<keyword evidence="2" id="KW-1003">Cell membrane</keyword>
<organism evidence="8 9">
    <name type="scientific">Pontibacter amylolyticus</name>
    <dbReference type="NCBI Taxonomy" id="1424080"/>
    <lineage>
        <taxon>Bacteria</taxon>
        <taxon>Pseudomonadati</taxon>
        <taxon>Bacteroidota</taxon>
        <taxon>Cytophagia</taxon>
        <taxon>Cytophagales</taxon>
        <taxon>Hymenobacteraceae</taxon>
        <taxon>Pontibacter</taxon>
    </lineage>
</organism>
<evidence type="ECO:0000256" key="3">
    <source>
        <dbReference type="ARBA" id="ARBA00022692"/>
    </source>
</evidence>
<evidence type="ECO:0000256" key="7">
    <source>
        <dbReference type="SAM" id="Phobius"/>
    </source>
</evidence>